<dbReference type="InterPro" id="IPR050834">
    <property type="entry name" value="Glycosyltransf_2"/>
</dbReference>
<comment type="caution">
    <text evidence="2">The sequence shown here is derived from an EMBL/GenBank/DDBJ whole genome shotgun (WGS) entry which is preliminary data.</text>
</comment>
<protein>
    <recommendedName>
        <fullName evidence="1">Glycosyltransferase 2-like domain-containing protein</fullName>
    </recommendedName>
</protein>
<feature type="domain" description="Glycosyltransferase 2-like" evidence="1">
    <location>
        <begin position="7"/>
        <end position="120"/>
    </location>
</feature>
<dbReference type="SUPFAM" id="SSF53448">
    <property type="entry name" value="Nucleotide-diphospho-sugar transferases"/>
    <property type="match status" value="1"/>
</dbReference>
<accession>A0A8J3QP84</accession>
<dbReference type="Pfam" id="PF00535">
    <property type="entry name" value="Glycos_transf_2"/>
    <property type="match status" value="1"/>
</dbReference>
<organism evidence="2 3">
    <name type="scientific">Rugosimonospora africana</name>
    <dbReference type="NCBI Taxonomy" id="556532"/>
    <lineage>
        <taxon>Bacteria</taxon>
        <taxon>Bacillati</taxon>
        <taxon>Actinomycetota</taxon>
        <taxon>Actinomycetes</taxon>
        <taxon>Micromonosporales</taxon>
        <taxon>Micromonosporaceae</taxon>
        <taxon>Rugosimonospora</taxon>
    </lineage>
</organism>
<dbReference type="InterPro" id="IPR029044">
    <property type="entry name" value="Nucleotide-diphossugar_trans"/>
</dbReference>
<dbReference type="InterPro" id="IPR001173">
    <property type="entry name" value="Glyco_trans_2-like"/>
</dbReference>
<proteinExistence type="predicted"/>
<dbReference type="PANTHER" id="PTHR43685">
    <property type="entry name" value="GLYCOSYLTRANSFERASE"/>
    <property type="match status" value="1"/>
</dbReference>
<dbReference type="Gene3D" id="3.90.550.10">
    <property type="entry name" value="Spore Coat Polysaccharide Biosynthesis Protein SpsA, Chain A"/>
    <property type="match status" value="1"/>
</dbReference>
<name>A0A8J3QP84_9ACTN</name>
<dbReference type="CDD" id="cd00761">
    <property type="entry name" value="Glyco_tranf_GTA_type"/>
    <property type="match status" value="1"/>
</dbReference>
<keyword evidence="3" id="KW-1185">Reference proteome</keyword>
<evidence type="ECO:0000313" key="2">
    <source>
        <dbReference type="EMBL" id="GIH13864.1"/>
    </source>
</evidence>
<evidence type="ECO:0000259" key="1">
    <source>
        <dbReference type="Pfam" id="PF00535"/>
    </source>
</evidence>
<dbReference type="Proteomes" id="UP000642748">
    <property type="component" value="Unassembled WGS sequence"/>
</dbReference>
<dbReference type="EMBL" id="BONZ01000017">
    <property type="protein sequence ID" value="GIH13864.1"/>
    <property type="molecule type" value="Genomic_DNA"/>
</dbReference>
<evidence type="ECO:0000313" key="3">
    <source>
        <dbReference type="Proteomes" id="UP000642748"/>
    </source>
</evidence>
<dbReference type="AlphaFoldDB" id="A0A8J3QP84"/>
<gene>
    <name evidence="2" type="ORF">Raf01_20360</name>
</gene>
<reference evidence="2" key="1">
    <citation type="submission" date="2021-01" db="EMBL/GenBank/DDBJ databases">
        <title>Whole genome shotgun sequence of Rugosimonospora africana NBRC 104875.</title>
        <authorList>
            <person name="Komaki H."/>
            <person name="Tamura T."/>
        </authorList>
    </citation>
    <scope>NUCLEOTIDE SEQUENCE</scope>
    <source>
        <strain evidence="2">NBRC 104875</strain>
    </source>
</reference>
<sequence>MRLPSVSAVVVTYNRRDRLAESIAAIAGDPLASEIVVVVDGCHDGSYEMLVELAKSDPRIRPVWQENAGDAAARQTGVEQAGGEVVLVLDDDVLAGPGLAEGHARVHAATPGALVLGYMPVRRPAVRRPGDFASHLYAEEYEAQCRRYEADPSTILRGLWTGNLSIRRADALRVGFQTEGARLGYHSDQAFGLRCLRAGLVGVFDRGLFAEHLHERDVDTFVRQSRMRGSDRRRLEELFPDLISHHDLDDRLAPAVRAAVAVAAAPGMCRLSTPALLWQARRAGQARLWRLESVLARCLRQVELRRGYRECATRAT</sequence>
<dbReference type="PANTHER" id="PTHR43685:SF3">
    <property type="entry name" value="SLR2126 PROTEIN"/>
    <property type="match status" value="1"/>
</dbReference>
<dbReference type="RefSeq" id="WP_203917538.1">
    <property type="nucleotide sequence ID" value="NZ_BONZ01000017.1"/>
</dbReference>